<name>A0A1S1MV25_9GAMM</name>
<proteinExistence type="predicted"/>
<feature type="signal peptide" evidence="1">
    <location>
        <begin position="1"/>
        <end position="33"/>
    </location>
</feature>
<dbReference type="STRING" id="1859457.BET10_18480"/>
<evidence type="ECO:0000313" key="3">
    <source>
        <dbReference type="Proteomes" id="UP000179786"/>
    </source>
</evidence>
<dbReference type="AlphaFoldDB" id="A0A1S1MV25"/>
<accession>A0A1S1MV25</accession>
<evidence type="ECO:0000256" key="1">
    <source>
        <dbReference type="SAM" id="SignalP"/>
    </source>
</evidence>
<gene>
    <name evidence="2" type="ORF">BET10_18480</name>
</gene>
<dbReference type="OrthoDB" id="5769861at2"/>
<feature type="chain" id="PRO_5010236714" evidence="1">
    <location>
        <begin position="34"/>
        <end position="128"/>
    </location>
</feature>
<keyword evidence="3" id="KW-1185">Reference proteome</keyword>
<keyword evidence="1" id="KW-0732">Signal</keyword>
<protein>
    <submittedName>
        <fullName evidence="2">Uncharacterized protein</fullName>
    </submittedName>
</protein>
<evidence type="ECO:0000313" key="2">
    <source>
        <dbReference type="EMBL" id="OHU88808.1"/>
    </source>
</evidence>
<sequence>MRLATNNYNKETQMRVNASLLVSALLCSVSCFAADTYKVSTSVYVEGELLASPTMTVEADKVASITIDNDVRYNFTIKPNQDNTAGVIATVTVGGETIRPSLVVAYEEEAIVEVGSQKLTLLVSKVSS</sequence>
<dbReference type="EMBL" id="MKJU01000030">
    <property type="protein sequence ID" value="OHU88808.1"/>
    <property type="molecule type" value="Genomic_DNA"/>
</dbReference>
<dbReference type="Proteomes" id="UP000179786">
    <property type="component" value="Unassembled WGS sequence"/>
</dbReference>
<organism evidence="2 3">
    <name type="scientific">Pseudoalteromonas amylolytica</name>
    <dbReference type="NCBI Taxonomy" id="1859457"/>
    <lineage>
        <taxon>Bacteria</taxon>
        <taxon>Pseudomonadati</taxon>
        <taxon>Pseudomonadota</taxon>
        <taxon>Gammaproteobacteria</taxon>
        <taxon>Alteromonadales</taxon>
        <taxon>Pseudoalteromonadaceae</taxon>
        <taxon>Pseudoalteromonas</taxon>
    </lineage>
</organism>
<comment type="caution">
    <text evidence="2">The sequence shown here is derived from an EMBL/GenBank/DDBJ whole genome shotgun (WGS) entry which is preliminary data.</text>
</comment>
<reference evidence="2 3" key="1">
    <citation type="submission" date="2016-09" db="EMBL/GenBank/DDBJ databases">
        <title>Pseudoalteromonas amylolytica sp. nov., isolated from the surface seawater.</title>
        <authorList>
            <person name="Wu Y.-H."/>
            <person name="Cheng H."/>
            <person name="Jin X.-B."/>
            <person name="Wang C.-S."/>
            <person name="Xu X.-W."/>
        </authorList>
    </citation>
    <scope>NUCLEOTIDE SEQUENCE [LARGE SCALE GENOMIC DNA]</scope>
    <source>
        <strain evidence="2 3">JW1</strain>
    </source>
</reference>